<proteinExistence type="predicted"/>
<sequence>MKIRLLIKDPLEAQGLKWLLTSQWNDVEVDIAESADASTDAYLYIIDMNYIMTAEFELPPHAIWLGISSERTFQTVYKALSLKAEDILFRPFQPDRLVKQVQQIRFRWRNEKTQLKGPVQQREAIVTYEDFLIGETKAETPVLFSLIAPSRLEELDHLVRELEMHDFPLHYDIFPFSDFVLVVHQLKDLHVLQEAYSIFFAQWKRQSDALLTVYLHADESRGRTYRELYKKMRKYHERIFYDGYDILTIEQEGFHWRDMDPFLSPLEQRKWVEMLEKRQVAAIREWMEQDFLTLESPFPDPEMVRVRLTSILAQIRRYMTAKSLKSQAVEHAYHLLFETVIREPVMYHIIRSFLAFIAELLQSTEGIAEGKRSLADKVQERIAANYWDASWNLEACAEELRIHKSTLSRKYAAEAGESFSVALLRTRIEEAKRLLKETDLPIAEVSKSAGFTHSTYFSRRFKEETGMTPYQFRMRQRVIERKAVKDTAFL</sequence>
<dbReference type="InterPro" id="IPR011006">
    <property type="entry name" value="CheY-like_superfamily"/>
</dbReference>
<dbReference type="EMBL" id="JBHSNP010000029">
    <property type="protein sequence ID" value="MFC5605014.1"/>
    <property type="molecule type" value="Genomic_DNA"/>
</dbReference>
<dbReference type="SMART" id="SM00342">
    <property type="entry name" value="HTH_ARAC"/>
    <property type="match status" value="1"/>
</dbReference>
<dbReference type="PANTHER" id="PTHR43280">
    <property type="entry name" value="ARAC-FAMILY TRANSCRIPTIONAL REGULATOR"/>
    <property type="match status" value="1"/>
</dbReference>
<evidence type="ECO:0000256" key="1">
    <source>
        <dbReference type="ARBA" id="ARBA00023015"/>
    </source>
</evidence>
<dbReference type="PANTHER" id="PTHR43280:SF2">
    <property type="entry name" value="HTH-TYPE TRANSCRIPTIONAL REGULATOR EXSA"/>
    <property type="match status" value="1"/>
</dbReference>
<protein>
    <submittedName>
        <fullName evidence="5">Helix-turn-helix transcriptional regulator</fullName>
    </submittedName>
</protein>
<evidence type="ECO:0000256" key="2">
    <source>
        <dbReference type="ARBA" id="ARBA00023125"/>
    </source>
</evidence>
<feature type="domain" description="HTH araC/xylS-type" evidence="4">
    <location>
        <begin position="376"/>
        <end position="475"/>
    </location>
</feature>
<organism evidence="5 6">
    <name type="scientific">Sporosarcina koreensis</name>
    <dbReference type="NCBI Taxonomy" id="334735"/>
    <lineage>
        <taxon>Bacteria</taxon>
        <taxon>Bacillati</taxon>
        <taxon>Bacillota</taxon>
        <taxon>Bacilli</taxon>
        <taxon>Bacillales</taxon>
        <taxon>Caryophanaceae</taxon>
        <taxon>Sporosarcina</taxon>
    </lineage>
</organism>
<dbReference type="SUPFAM" id="SSF52172">
    <property type="entry name" value="CheY-like"/>
    <property type="match status" value="1"/>
</dbReference>
<keyword evidence="6" id="KW-1185">Reference proteome</keyword>
<dbReference type="InterPro" id="IPR018060">
    <property type="entry name" value="HTH_AraC"/>
</dbReference>
<evidence type="ECO:0000313" key="5">
    <source>
        <dbReference type="EMBL" id="MFC5605014.1"/>
    </source>
</evidence>
<dbReference type="Pfam" id="PF12833">
    <property type="entry name" value="HTH_18"/>
    <property type="match status" value="1"/>
</dbReference>
<dbReference type="RefSeq" id="WP_381447425.1">
    <property type="nucleotide sequence ID" value="NZ_JBHSNP010000029.1"/>
</dbReference>
<gene>
    <name evidence="5" type="ORF">ACFPTP_17385</name>
</gene>
<comment type="caution">
    <text evidence="5">The sequence shown here is derived from an EMBL/GenBank/DDBJ whole genome shotgun (WGS) entry which is preliminary data.</text>
</comment>
<keyword evidence="2" id="KW-0238">DNA-binding</keyword>
<evidence type="ECO:0000313" key="6">
    <source>
        <dbReference type="Proteomes" id="UP001596071"/>
    </source>
</evidence>
<reference evidence="6" key="1">
    <citation type="journal article" date="2019" name="Int. J. Syst. Evol. Microbiol.">
        <title>The Global Catalogue of Microorganisms (GCM) 10K type strain sequencing project: providing services to taxonomists for standard genome sequencing and annotation.</title>
        <authorList>
            <consortium name="The Broad Institute Genomics Platform"/>
            <consortium name="The Broad Institute Genome Sequencing Center for Infectious Disease"/>
            <person name="Wu L."/>
            <person name="Ma J."/>
        </authorList>
    </citation>
    <scope>NUCLEOTIDE SEQUENCE [LARGE SCALE GENOMIC DNA]</scope>
    <source>
        <strain evidence="6">KACC 11299</strain>
    </source>
</reference>
<name>A0ABW0U386_9BACL</name>
<evidence type="ECO:0000256" key="3">
    <source>
        <dbReference type="ARBA" id="ARBA00023163"/>
    </source>
</evidence>
<dbReference type="Gene3D" id="1.10.10.60">
    <property type="entry name" value="Homeodomain-like"/>
    <property type="match status" value="1"/>
</dbReference>
<dbReference type="Proteomes" id="UP001596071">
    <property type="component" value="Unassembled WGS sequence"/>
</dbReference>
<dbReference type="PRINTS" id="PR00032">
    <property type="entry name" value="HTHARAC"/>
</dbReference>
<evidence type="ECO:0000259" key="4">
    <source>
        <dbReference type="PROSITE" id="PS01124"/>
    </source>
</evidence>
<accession>A0ABW0U386</accession>
<keyword evidence="3" id="KW-0804">Transcription</keyword>
<dbReference type="InterPro" id="IPR009057">
    <property type="entry name" value="Homeodomain-like_sf"/>
</dbReference>
<dbReference type="InterPro" id="IPR020449">
    <property type="entry name" value="Tscrpt_reg_AraC-type_HTH"/>
</dbReference>
<dbReference type="SUPFAM" id="SSF46689">
    <property type="entry name" value="Homeodomain-like"/>
    <property type="match status" value="1"/>
</dbReference>
<dbReference type="PROSITE" id="PS01124">
    <property type="entry name" value="HTH_ARAC_FAMILY_2"/>
    <property type="match status" value="1"/>
</dbReference>
<keyword evidence="1" id="KW-0805">Transcription regulation</keyword>